<evidence type="ECO:0000313" key="2">
    <source>
        <dbReference type="EMBL" id="AKF94584.1"/>
    </source>
</evidence>
<dbReference type="EMBL" id="CP011074">
    <property type="protein sequence ID" value="AKF94584.1"/>
    <property type="molecule type" value="Genomic_DNA"/>
</dbReference>
<dbReference type="AlphaFoldDB" id="A0A0F7EI79"/>
<proteinExistence type="predicted"/>
<feature type="compositionally biased region" description="Basic and acidic residues" evidence="1">
    <location>
        <begin position="124"/>
        <end position="157"/>
    </location>
</feature>
<feature type="region of interest" description="Disordered" evidence="1">
    <location>
        <begin position="56"/>
        <end position="250"/>
    </location>
</feature>
<reference evidence="2" key="1">
    <citation type="submission" date="2015-03" db="EMBL/GenBank/DDBJ databases">
        <title>MIGS Cultured Bacterial/Archaeal sample from Brevibacillus laterosporus.</title>
        <authorList>
            <person name="Zeng D."/>
            <person name="Zhu L."/>
            <person name="Dong G."/>
            <person name="Ye W."/>
            <person name="Ren D."/>
            <person name="Wu L."/>
            <person name="Xu J."/>
            <person name="Li G."/>
            <person name="Guo L."/>
        </authorList>
    </citation>
    <scope>NUCLEOTIDE SEQUENCE</scope>
    <source>
        <strain evidence="2">B9</strain>
    </source>
</reference>
<dbReference type="RefSeq" id="WP_031413709.1">
    <property type="nucleotide sequence ID" value="NZ_CP011074.1"/>
</dbReference>
<feature type="compositionally biased region" description="Basic and acidic residues" evidence="1">
    <location>
        <begin position="102"/>
        <end position="116"/>
    </location>
</feature>
<feature type="compositionally biased region" description="Basic and acidic residues" evidence="1">
    <location>
        <begin position="196"/>
        <end position="206"/>
    </location>
</feature>
<name>A0A0F7EI79_BRELA</name>
<feature type="compositionally biased region" description="Polar residues" evidence="1">
    <location>
        <begin position="162"/>
        <end position="175"/>
    </location>
</feature>
<gene>
    <name evidence="2" type="ORF">EX87_13730</name>
</gene>
<protein>
    <submittedName>
        <fullName evidence="2">Uncharacterized protein</fullName>
    </submittedName>
</protein>
<feature type="compositionally biased region" description="Pro residues" evidence="1">
    <location>
        <begin position="229"/>
        <end position="238"/>
    </location>
</feature>
<feature type="compositionally biased region" description="Polar residues" evidence="1">
    <location>
        <begin position="64"/>
        <end position="88"/>
    </location>
</feature>
<organism evidence="2">
    <name type="scientific">Brevibacillus laterosporus</name>
    <name type="common">Bacillus laterosporus</name>
    <dbReference type="NCBI Taxonomy" id="1465"/>
    <lineage>
        <taxon>Bacteria</taxon>
        <taxon>Bacillati</taxon>
        <taxon>Bacillota</taxon>
        <taxon>Bacilli</taxon>
        <taxon>Bacillales</taxon>
        <taxon>Paenibacillaceae</taxon>
        <taxon>Brevibacillus</taxon>
    </lineage>
</organism>
<evidence type="ECO:0000256" key="1">
    <source>
        <dbReference type="SAM" id="MobiDB-lite"/>
    </source>
</evidence>
<feature type="compositionally biased region" description="Basic and acidic residues" evidence="1">
    <location>
        <begin position="176"/>
        <end position="188"/>
    </location>
</feature>
<sequence length="250" mass="27269">MRTRIGWMGFGLGIVFSAVFLLVFGQKAISIDELKQIAATQGWVVLSKEEFQRMQAQVPLKDQPQATPNTSKEKQSGQPAISAPTGQKQPEKKPDTAPTANSEKKKLASEHDKEATKASPSATEKQKMNESSKEKKKTEQSTEKSDKKTKENEKESNKTTQPAKGSSATTQQQAKDVSKQNHSSKENSEPSTSTTGEKEPAKKQEQSIEQTTNNKPGAEQKDTSGITQPVPPTPPETPKTPVAESLSEHK</sequence>
<accession>A0A0F7EI79</accession>